<keyword evidence="5" id="KW-1185">Reference proteome</keyword>
<name>A0A399CZN5_9BACT</name>
<dbReference type="PANTHER" id="PTHR31084">
    <property type="entry name" value="ALPHA-L-FUCOSIDASE 2"/>
    <property type="match status" value="1"/>
</dbReference>
<evidence type="ECO:0000313" key="5">
    <source>
        <dbReference type="Proteomes" id="UP000266441"/>
    </source>
</evidence>
<dbReference type="Gene3D" id="2.60.40.1180">
    <property type="entry name" value="Golgi alpha-mannosidase II"/>
    <property type="match status" value="1"/>
</dbReference>
<dbReference type="InterPro" id="IPR054363">
    <property type="entry name" value="GH95_cat"/>
</dbReference>
<protein>
    <submittedName>
        <fullName evidence="4">Glycoside hydrolase family 95 protein</fullName>
    </submittedName>
</protein>
<dbReference type="InterPro" id="IPR013780">
    <property type="entry name" value="Glyco_hydro_b"/>
</dbReference>
<dbReference type="EMBL" id="QWET01000008">
    <property type="protein sequence ID" value="RIH64797.1"/>
    <property type="molecule type" value="Genomic_DNA"/>
</dbReference>
<dbReference type="Pfam" id="PF14498">
    <property type="entry name" value="Glyco_hyd_65N_2"/>
    <property type="match status" value="1"/>
</dbReference>
<dbReference type="Pfam" id="PF21307">
    <property type="entry name" value="Glyco_hydro_95_C"/>
    <property type="match status" value="1"/>
</dbReference>
<dbReference type="PANTHER" id="PTHR31084:SF0">
    <property type="entry name" value="ALPHA-L-FUCOSIDASE 2"/>
    <property type="match status" value="1"/>
</dbReference>
<dbReference type="Pfam" id="PF22124">
    <property type="entry name" value="Glyco_hydro_95_cat"/>
    <property type="match status" value="1"/>
</dbReference>
<reference evidence="4 5" key="1">
    <citation type="journal article" date="2015" name="Int. J. Syst. Evol. Microbiol.">
        <title>Mariniphaga sediminis sp. nov., isolated from coastal sediment.</title>
        <authorList>
            <person name="Wang F.Q."/>
            <person name="Shen Q.Y."/>
            <person name="Chen G.J."/>
            <person name="Du Z.J."/>
        </authorList>
    </citation>
    <scope>NUCLEOTIDE SEQUENCE [LARGE SCALE GENOMIC DNA]</scope>
    <source>
        <strain evidence="4 5">SY21</strain>
    </source>
</reference>
<dbReference type="PROSITE" id="PS51257">
    <property type="entry name" value="PROKAR_LIPOPROTEIN"/>
    <property type="match status" value="1"/>
</dbReference>
<sequence length="774" mass="87163">MMYRILFLSVLSLTLSFTSCKIQIPEPERQLTLWYEEPANVWTEALPLGNGRFGAMVFGGPETERIQLNEESLWTGGPIERMNPEALENLEEVRQLLFEGKYVEGERLAQEKIMGKRIDMGKHTYQTMGDLFIQFEGLKEIRDYKRELDLRSAVAKTSFESDGIRYSREILASAPGEVIALKLAASEKGKLSFSARLERPGEAETVSVGDKQLLMTGFAEHESRGTRFASLVRVNNKGGEVATSDNKLLVKNADEVIVLISGRTDYWGENEVEKASQDIQKVLETDFNKLREEHISDYRSMFDRVDFVLNTPDTLNLPTDQRLEGVKKGAEDHHLTELYFQYGRYLLISSSRPGGLPANLQGIWEGGLTPPWNADYHININLQMNYWPALVTNLAECQEPFFEFVDGLRERGTITAREMYGARGFVAHHTTDIWKFTDPIGLTRYGMWPMGAAWCSDHLWEHYDYTGDRQFLQDKAYPVLKDAALFFVDFLVENPKTGLLVSGPGMSPENTFIAPNGEKASVCMGPAMDHQIIRELFNNCIKASEILDIDPAFADTLRTMLSQLTPSQIGSDGRILEWSEELPEAEPGHRHMSHLYALYPGEEFTDPTEPKWMEASRKSIEGRLAHGGGHTGWSRAWIINFFARLKDGQKANENIQALFVKSTHPNLFDNHPPFQIDGNFGATAGMAEMLLQSHNGVLQLLPALPPSWENGHIKGLRARGGFEVDLAWKKGQLTETTIRSLLGNECNVMYGDQTIQLETTAGEVIQLNAALKPE</sequence>
<dbReference type="PIRSF" id="PIRSF007663">
    <property type="entry name" value="UCP007663"/>
    <property type="match status" value="1"/>
</dbReference>
<dbReference type="InterPro" id="IPR016518">
    <property type="entry name" value="Alpha-L-fucosidase"/>
</dbReference>
<keyword evidence="4" id="KW-0378">Hydrolase</keyword>
<dbReference type="InterPro" id="IPR008928">
    <property type="entry name" value="6-hairpin_glycosidase_sf"/>
</dbReference>
<feature type="domain" description="Glycosyl hydrolase family 95 N-terminal" evidence="1">
    <location>
        <begin position="33"/>
        <end position="266"/>
    </location>
</feature>
<evidence type="ECO:0000259" key="2">
    <source>
        <dbReference type="Pfam" id="PF21307"/>
    </source>
</evidence>
<dbReference type="SUPFAM" id="SSF48208">
    <property type="entry name" value="Six-hairpin glycosidases"/>
    <property type="match status" value="1"/>
</dbReference>
<dbReference type="OrthoDB" id="9802600at2"/>
<dbReference type="Gene3D" id="1.50.10.10">
    <property type="match status" value="1"/>
</dbReference>
<dbReference type="Proteomes" id="UP000266441">
    <property type="component" value="Unassembled WGS sequence"/>
</dbReference>
<dbReference type="GO" id="GO:0004560">
    <property type="term" value="F:alpha-L-fucosidase activity"/>
    <property type="evidence" value="ECO:0007669"/>
    <property type="project" value="InterPro"/>
</dbReference>
<proteinExistence type="predicted"/>
<dbReference type="InterPro" id="IPR049053">
    <property type="entry name" value="AFCA-like_C"/>
</dbReference>
<dbReference type="RefSeq" id="WP_119350262.1">
    <property type="nucleotide sequence ID" value="NZ_QWET01000008.1"/>
</dbReference>
<comment type="caution">
    <text evidence="4">The sequence shown here is derived from an EMBL/GenBank/DDBJ whole genome shotgun (WGS) entry which is preliminary data.</text>
</comment>
<dbReference type="FunFam" id="1.50.10.10:FF:000028">
    <property type="entry name" value="Alpha-L-fucosidase 2"/>
    <property type="match status" value="1"/>
</dbReference>
<accession>A0A399CZN5</accession>
<dbReference type="InterPro" id="IPR012341">
    <property type="entry name" value="6hp_glycosidase-like_sf"/>
</dbReference>
<evidence type="ECO:0000259" key="3">
    <source>
        <dbReference type="Pfam" id="PF22124"/>
    </source>
</evidence>
<evidence type="ECO:0000259" key="1">
    <source>
        <dbReference type="Pfam" id="PF14498"/>
    </source>
</evidence>
<gene>
    <name evidence="4" type="ORF">D1164_12175</name>
</gene>
<dbReference type="AlphaFoldDB" id="A0A399CZN5"/>
<evidence type="ECO:0000313" key="4">
    <source>
        <dbReference type="EMBL" id="RIH64797.1"/>
    </source>
</evidence>
<feature type="domain" description="Glycosyl hydrolase family 95 catalytic" evidence="3">
    <location>
        <begin position="287"/>
        <end position="690"/>
    </location>
</feature>
<dbReference type="GO" id="GO:0005975">
    <property type="term" value="P:carbohydrate metabolic process"/>
    <property type="evidence" value="ECO:0007669"/>
    <property type="project" value="InterPro"/>
</dbReference>
<feature type="domain" description="Alpha fucosidase A-like C-terminal" evidence="2">
    <location>
        <begin position="692"/>
        <end position="760"/>
    </location>
</feature>
<organism evidence="4 5">
    <name type="scientific">Mariniphaga sediminis</name>
    <dbReference type="NCBI Taxonomy" id="1628158"/>
    <lineage>
        <taxon>Bacteria</taxon>
        <taxon>Pseudomonadati</taxon>
        <taxon>Bacteroidota</taxon>
        <taxon>Bacteroidia</taxon>
        <taxon>Marinilabiliales</taxon>
        <taxon>Prolixibacteraceae</taxon>
        <taxon>Mariniphaga</taxon>
    </lineage>
</organism>
<dbReference type="Gene3D" id="2.70.98.50">
    <property type="entry name" value="putative glycoside hydrolase family protein from bacillus halodurans"/>
    <property type="match status" value="1"/>
</dbReference>
<dbReference type="InterPro" id="IPR027414">
    <property type="entry name" value="GH95_N_dom"/>
</dbReference>